<dbReference type="Pfam" id="PF09557">
    <property type="entry name" value="DUF2382"/>
    <property type="match status" value="1"/>
</dbReference>
<dbReference type="Proteomes" id="UP000273326">
    <property type="component" value="Chromosome"/>
</dbReference>
<protein>
    <submittedName>
        <fullName evidence="2">DUF2382 domain-containing protein</fullName>
    </submittedName>
</protein>
<proteinExistence type="predicted"/>
<dbReference type="AlphaFoldDB" id="A0A3S9HBS3"/>
<dbReference type="RefSeq" id="WP_126110587.1">
    <property type="nucleotide sequence ID" value="NZ_CP034465.1"/>
</dbReference>
<sequence>MKKKEDKNQSEEIIIKKKTVKEIKKIKVPIKKEELIVTERNQVKNKKGEIEWEEKTTTIPLKEEKVDVEVTPVEKEYIVVEKRETE</sequence>
<dbReference type="KEGG" id="jeh:EJN90_09295"/>
<accession>A0A3S9HBS3</accession>
<gene>
    <name evidence="2" type="ORF">EJN90_09295</name>
</gene>
<dbReference type="EMBL" id="CP034465">
    <property type="protein sequence ID" value="AZP04816.1"/>
    <property type="molecule type" value="Genomic_DNA"/>
</dbReference>
<name>A0A3S9HBS3_9LACT</name>
<evidence type="ECO:0000313" key="3">
    <source>
        <dbReference type="Proteomes" id="UP000273326"/>
    </source>
</evidence>
<reference evidence="3" key="1">
    <citation type="submission" date="2018-12" db="EMBL/GenBank/DDBJ databases">
        <title>Complete genome sequencing of Jeotgalibaca sp. H21T32.</title>
        <authorList>
            <person name="Bae J.-W."/>
            <person name="Lee S.-Y."/>
        </authorList>
    </citation>
    <scope>NUCLEOTIDE SEQUENCE [LARGE SCALE GENOMIC DNA]</scope>
    <source>
        <strain evidence="3">H21T32</strain>
    </source>
</reference>
<evidence type="ECO:0000259" key="1">
    <source>
        <dbReference type="Pfam" id="PF09557"/>
    </source>
</evidence>
<evidence type="ECO:0000313" key="2">
    <source>
        <dbReference type="EMBL" id="AZP04816.1"/>
    </source>
</evidence>
<keyword evidence="3" id="KW-1185">Reference proteome</keyword>
<dbReference type="InterPro" id="IPR019060">
    <property type="entry name" value="DUF2382"/>
</dbReference>
<feature type="domain" description="DUF2382" evidence="1">
    <location>
        <begin position="6"/>
        <end position="85"/>
    </location>
</feature>
<organism evidence="2 3">
    <name type="scientific">Jeotgalibaca ciconiae</name>
    <dbReference type="NCBI Taxonomy" id="2496265"/>
    <lineage>
        <taxon>Bacteria</taxon>
        <taxon>Bacillati</taxon>
        <taxon>Bacillota</taxon>
        <taxon>Bacilli</taxon>
        <taxon>Lactobacillales</taxon>
        <taxon>Carnobacteriaceae</taxon>
        <taxon>Jeotgalibaca</taxon>
    </lineage>
</organism>